<evidence type="ECO:0000313" key="6">
    <source>
        <dbReference type="EMBL" id="KAK5874560.1"/>
    </source>
</evidence>
<dbReference type="Pfam" id="PF02892">
    <property type="entry name" value="zf-BED"/>
    <property type="match status" value="1"/>
</dbReference>
<sequence>MELVSKPNAKAAVWEHFGFKRNDHGEPLNMETVCRICRKTVSTKTSNTTNMHMHLKHNHPMQFSQLGKKRHRQLQRGRLRLPDRPHSLGHLVAKQNTNRTVQNGAHWQTV</sequence>
<comment type="caution">
    <text evidence="6">The sequence shown here is derived from an EMBL/GenBank/DDBJ whole genome shotgun (WGS) entry which is preliminary data.</text>
</comment>
<evidence type="ECO:0000313" key="7">
    <source>
        <dbReference type="Proteomes" id="UP001346869"/>
    </source>
</evidence>
<dbReference type="EMBL" id="JAUZQC010000003">
    <property type="protein sequence ID" value="KAK5874560.1"/>
    <property type="molecule type" value="Genomic_DNA"/>
</dbReference>
<dbReference type="SUPFAM" id="SSF57667">
    <property type="entry name" value="beta-beta-alpha zinc fingers"/>
    <property type="match status" value="1"/>
</dbReference>
<dbReference type="PROSITE" id="PS50808">
    <property type="entry name" value="ZF_BED"/>
    <property type="match status" value="1"/>
</dbReference>
<keyword evidence="3" id="KW-0862">Zinc</keyword>
<dbReference type="GO" id="GO:0008270">
    <property type="term" value="F:zinc ion binding"/>
    <property type="evidence" value="ECO:0007669"/>
    <property type="project" value="UniProtKB-KW"/>
</dbReference>
<evidence type="ECO:0000256" key="3">
    <source>
        <dbReference type="ARBA" id="ARBA00022833"/>
    </source>
</evidence>
<gene>
    <name evidence="6" type="ORF">PBY51_019496</name>
</gene>
<dbReference type="AlphaFoldDB" id="A0AAN7YB66"/>
<evidence type="ECO:0000256" key="2">
    <source>
        <dbReference type="ARBA" id="ARBA00022771"/>
    </source>
</evidence>
<feature type="domain" description="BED-type" evidence="5">
    <location>
        <begin position="8"/>
        <end position="66"/>
    </location>
</feature>
<reference evidence="6 7" key="1">
    <citation type="journal article" date="2023" name="Genes (Basel)">
        <title>Chromosome-Level Genome Assembly and Circadian Gene Repertoire of the Patagonia Blennie Eleginops maclovinus-The Closest Ancestral Proxy of Antarctic Cryonotothenioids.</title>
        <authorList>
            <person name="Cheng C.C."/>
            <person name="Rivera-Colon A.G."/>
            <person name="Minhas B.F."/>
            <person name="Wilson L."/>
            <person name="Rayamajhi N."/>
            <person name="Vargas-Chacoff L."/>
            <person name="Catchen J.M."/>
        </authorList>
    </citation>
    <scope>NUCLEOTIDE SEQUENCE [LARGE SCALE GENOMIC DNA]</scope>
    <source>
        <strain evidence="6">JMC-PN-2008</strain>
    </source>
</reference>
<organism evidence="6 7">
    <name type="scientific">Eleginops maclovinus</name>
    <name type="common">Patagonian blennie</name>
    <name type="synonym">Eleginus maclovinus</name>
    <dbReference type="NCBI Taxonomy" id="56733"/>
    <lineage>
        <taxon>Eukaryota</taxon>
        <taxon>Metazoa</taxon>
        <taxon>Chordata</taxon>
        <taxon>Craniata</taxon>
        <taxon>Vertebrata</taxon>
        <taxon>Euteleostomi</taxon>
        <taxon>Actinopterygii</taxon>
        <taxon>Neopterygii</taxon>
        <taxon>Teleostei</taxon>
        <taxon>Neoteleostei</taxon>
        <taxon>Acanthomorphata</taxon>
        <taxon>Eupercaria</taxon>
        <taxon>Perciformes</taxon>
        <taxon>Notothenioidei</taxon>
        <taxon>Eleginopidae</taxon>
        <taxon>Eleginops</taxon>
    </lineage>
</organism>
<dbReference type="Proteomes" id="UP001346869">
    <property type="component" value="Unassembled WGS sequence"/>
</dbReference>
<keyword evidence="2 4" id="KW-0863">Zinc-finger</keyword>
<accession>A0AAN7YB66</accession>
<reference evidence="6 7" key="2">
    <citation type="journal article" date="2023" name="Mol. Biol. Evol.">
        <title>Genomics of Secondarily Temperate Adaptation in the Only Non-Antarctic Icefish.</title>
        <authorList>
            <person name="Rivera-Colon A.G."/>
            <person name="Rayamajhi N."/>
            <person name="Minhas B.F."/>
            <person name="Madrigal G."/>
            <person name="Bilyk K.T."/>
            <person name="Yoon V."/>
            <person name="Hune M."/>
            <person name="Gregory S."/>
            <person name="Cheng C.H.C."/>
            <person name="Catchen J.M."/>
        </authorList>
    </citation>
    <scope>NUCLEOTIDE SEQUENCE [LARGE SCALE GENOMIC DNA]</scope>
    <source>
        <strain evidence="6">JMC-PN-2008</strain>
    </source>
</reference>
<dbReference type="InterPro" id="IPR003656">
    <property type="entry name" value="Znf_BED"/>
</dbReference>
<evidence type="ECO:0000256" key="1">
    <source>
        <dbReference type="ARBA" id="ARBA00022723"/>
    </source>
</evidence>
<proteinExistence type="predicted"/>
<dbReference type="InterPro" id="IPR036236">
    <property type="entry name" value="Znf_C2H2_sf"/>
</dbReference>
<name>A0AAN7YB66_ELEMC</name>
<keyword evidence="1" id="KW-0479">Metal-binding</keyword>
<evidence type="ECO:0000259" key="5">
    <source>
        <dbReference type="PROSITE" id="PS50808"/>
    </source>
</evidence>
<dbReference type="GO" id="GO:0003677">
    <property type="term" value="F:DNA binding"/>
    <property type="evidence" value="ECO:0007669"/>
    <property type="project" value="InterPro"/>
</dbReference>
<protein>
    <recommendedName>
        <fullName evidence="5">BED-type domain-containing protein</fullName>
    </recommendedName>
</protein>
<dbReference type="SMART" id="SM00614">
    <property type="entry name" value="ZnF_BED"/>
    <property type="match status" value="1"/>
</dbReference>
<evidence type="ECO:0000256" key="4">
    <source>
        <dbReference type="PROSITE-ProRule" id="PRU00027"/>
    </source>
</evidence>
<keyword evidence="7" id="KW-1185">Reference proteome</keyword>